<dbReference type="STRING" id="97972.A0A2V1DR77"/>
<evidence type="ECO:0000256" key="1">
    <source>
        <dbReference type="ARBA" id="ARBA00022723"/>
    </source>
</evidence>
<keyword evidence="4" id="KW-0238">DNA-binding</keyword>
<reference evidence="9 10" key="1">
    <citation type="journal article" date="2018" name="Sci. Rep.">
        <title>Comparative genomics provides insights into the lifestyle and reveals functional heterogeneity of dark septate endophytic fungi.</title>
        <authorList>
            <person name="Knapp D.G."/>
            <person name="Nemeth J.B."/>
            <person name="Barry K."/>
            <person name="Hainaut M."/>
            <person name="Henrissat B."/>
            <person name="Johnson J."/>
            <person name="Kuo A."/>
            <person name="Lim J.H.P."/>
            <person name="Lipzen A."/>
            <person name="Nolan M."/>
            <person name="Ohm R.A."/>
            <person name="Tamas L."/>
            <person name="Grigoriev I.V."/>
            <person name="Spatafora J.W."/>
            <person name="Nagy L.G."/>
            <person name="Kovacs G.M."/>
        </authorList>
    </citation>
    <scope>NUCLEOTIDE SEQUENCE [LARGE SCALE GENOMIC DNA]</scope>
    <source>
        <strain evidence="9 10">DSE2036</strain>
    </source>
</reference>
<dbReference type="PANTHER" id="PTHR47171:SF2">
    <property type="entry name" value="TRANSCRIPTION FACTOR, PUTATIVE-RELATED"/>
    <property type="match status" value="1"/>
</dbReference>
<dbReference type="GO" id="GO:0008270">
    <property type="term" value="F:zinc ion binding"/>
    <property type="evidence" value="ECO:0007669"/>
    <property type="project" value="InterPro"/>
</dbReference>
<dbReference type="InterPro" id="IPR052073">
    <property type="entry name" value="Amide_Lactam_Regulators"/>
</dbReference>
<feature type="region of interest" description="Disordered" evidence="7">
    <location>
        <begin position="56"/>
        <end position="137"/>
    </location>
</feature>
<dbReference type="Gene3D" id="4.10.240.10">
    <property type="entry name" value="Zn(2)-C6 fungal-type DNA-binding domain"/>
    <property type="match status" value="1"/>
</dbReference>
<evidence type="ECO:0000256" key="2">
    <source>
        <dbReference type="ARBA" id="ARBA00022833"/>
    </source>
</evidence>
<sequence length="707" mass="79064">MPPKEKSQRTRRTVKACVICHKKKVRCDIDEIEGSVCTPCARDGYDCVPRERKRKRFTLSPSPPIRQRATSHTETSNLPEGNQATLNNPLGANRCDRGGSDGGTRQFRDPGWKSESEPDRHVSTRTSLTDRSPTLDRVHDPGYQAFSNNNPNSATTSTYTSSSNVVSYLGRLEYLRNDVPVNDDAGLPNKVPRRLSDTDLEILKLQDVDDLPPNAVRESLMNAFWTRCYPWTPVVERSWIMDRSPDTISLLLQHAILLAGSRVSPAHPVYTPEHFYKKARVLFWMGVEEDPIITIAATLLMHWFNPEGPERVSLDTSSFWLRVCVGLAYQVGLHREPTGRPDTGLRKRIWWSLVVRDCLINAGHGRPRAIDLKLADVSPTSVADFEGAHAPAGLFAAYVDISCILGDLTQSYLRKQGLQEHKKSLEDRLFRWLKTLPPHLQLCKSMEGRPPIPYNFETRQLHAQYFTVLVILNRPTDPKFSPSAASLLASSYIAGIYEDFMARDELKYLGPIFTFYCFAAGMSQLSSYRYTRLGPVAEKDLSVISKALEDLSKRWPTAVGSIKHLMDVRDKVTQRPSLGAFPETLNITPSTAQFFTDFGPELCRMWSPIQAQLAATQHTTGSNVRPPRELETAAGILHGLRTPAIPPVEMDGVDGGLQQQQAPASMGNGHGVGIEPTLLQPQEWFVPHGAGGLGNWLMIDWDQGFGW</sequence>
<dbReference type="PROSITE" id="PS00463">
    <property type="entry name" value="ZN2_CY6_FUNGAL_1"/>
    <property type="match status" value="1"/>
</dbReference>
<dbReference type="CDD" id="cd00067">
    <property type="entry name" value="GAL4"/>
    <property type="match status" value="1"/>
</dbReference>
<dbReference type="SUPFAM" id="SSF57701">
    <property type="entry name" value="Zn2/Cys6 DNA-binding domain"/>
    <property type="match status" value="1"/>
</dbReference>
<evidence type="ECO:0000256" key="4">
    <source>
        <dbReference type="ARBA" id="ARBA00023125"/>
    </source>
</evidence>
<protein>
    <recommendedName>
        <fullName evidence="8">Zn(2)-C6 fungal-type domain-containing protein</fullName>
    </recommendedName>
</protein>
<dbReference type="GO" id="GO:0000981">
    <property type="term" value="F:DNA-binding transcription factor activity, RNA polymerase II-specific"/>
    <property type="evidence" value="ECO:0007669"/>
    <property type="project" value="InterPro"/>
</dbReference>
<dbReference type="Pfam" id="PF00172">
    <property type="entry name" value="Zn_clus"/>
    <property type="match status" value="1"/>
</dbReference>
<keyword evidence="6" id="KW-0539">Nucleus</keyword>
<evidence type="ECO:0000259" key="8">
    <source>
        <dbReference type="PROSITE" id="PS50048"/>
    </source>
</evidence>
<dbReference type="PROSITE" id="PS50048">
    <property type="entry name" value="ZN2_CY6_FUNGAL_2"/>
    <property type="match status" value="1"/>
</dbReference>
<evidence type="ECO:0000256" key="3">
    <source>
        <dbReference type="ARBA" id="ARBA00023015"/>
    </source>
</evidence>
<dbReference type="EMBL" id="KZ805370">
    <property type="protein sequence ID" value="PVI00611.1"/>
    <property type="molecule type" value="Genomic_DNA"/>
</dbReference>
<evidence type="ECO:0000256" key="6">
    <source>
        <dbReference type="ARBA" id="ARBA00023242"/>
    </source>
</evidence>
<dbReference type="PANTHER" id="PTHR47171">
    <property type="entry name" value="FARA-RELATED"/>
    <property type="match status" value="1"/>
</dbReference>
<dbReference type="Pfam" id="PF04082">
    <property type="entry name" value="Fungal_trans"/>
    <property type="match status" value="1"/>
</dbReference>
<keyword evidence="5" id="KW-0804">Transcription</keyword>
<dbReference type="InterPro" id="IPR001138">
    <property type="entry name" value="Zn2Cys6_DnaBD"/>
</dbReference>
<dbReference type="InterPro" id="IPR036864">
    <property type="entry name" value="Zn2-C6_fun-type_DNA-bd_sf"/>
</dbReference>
<feature type="compositionally biased region" description="Basic and acidic residues" evidence="7">
    <location>
        <begin position="106"/>
        <end position="122"/>
    </location>
</feature>
<accession>A0A2V1DR77</accession>
<feature type="compositionally biased region" description="Polar residues" evidence="7">
    <location>
        <begin position="68"/>
        <end position="90"/>
    </location>
</feature>
<dbReference type="GO" id="GO:0006351">
    <property type="term" value="P:DNA-templated transcription"/>
    <property type="evidence" value="ECO:0007669"/>
    <property type="project" value="InterPro"/>
</dbReference>
<dbReference type="SMART" id="SM00066">
    <property type="entry name" value="GAL4"/>
    <property type="match status" value="1"/>
</dbReference>
<evidence type="ECO:0000256" key="5">
    <source>
        <dbReference type="ARBA" id="ARBA00023163"/>
    </source>
</evidence>
<dbReference type="InterPro" id="IPR007219">
    <property type="entry name" value="XnlR_reg_dom"/>
</dbReference>
<proteinExistence type="predicted"/>
<keyword evidence="1" id="KW-0479">Metal-binding</keyword>
<keyword evidence="2" id="KW-0862">Zinc</keyword>
<evidence type="ECO:0000256" key="7">
    <source>
        <dbReference type="SAM" id="MobiDB-lite"/>
    </source>
</evidence>
<keyword evidence="3" id="KW-0805">Transcription regulation</keyword>
<gene>
    <name evidence="9" type="ORF">DM02DRAFT_562703</name>
</gene>
<name>A0A2V1DR77_9PLEO</name>
<dbReference type="OrthoDB" id="10251155at2759"/>
<feature type="domain" description="Zn(2)-C6 fungal-type" evidence="8">
    <location>
        <begin position="16"/>
        <end position="48"/>
    </location>
</feature>
<keyword evidence="10" id="KW-1185">Reference proteome</keyword>
<evidence type="ECO:0000313" key="10">
    <source>
        <dbReference type="Proteomes" id="UP000244855"/>
    </source>
</evidence>
<dbReference type="AlphaFoldDB" id="A0A2V1DR77"/>
<evidence type="ECO:0000313" key="9">
    <source>
        <dbReference type="EMBL" id="PVI00611.1"/>
    </source>
</evidence>
<organism evidence="9 10">
    <name type="scientific">Periconia macrospinosa</name>
    <dbReference type="NCBI Taxonomy" id="97972"/>
    <lineage>
        <taxon>Eukaryota</taxon>
        <taxon>Fungi</taxon>
        <taxon>Dikarya</taxon>
        <taxon>Ascomycota</taxon>
        <taxon>Pezizomycotina</taxon>
        <taxon>Dothideomycetes</taxon>
        <taxon>Pleosporomycetidae</taxon>
        <taxon>Pleosporales</taxon>
        <taxon>Massarineae</taxon>
        <taxon>Periconiaceae</taxon>
        <taxon>Periconia</taxon>
    </lineage>
</organism>
<dbReference type="CDD" id="cd12148">
    <property type="entry name" value="fungal_TF_MHR"/>
    <property type="match status" value="1"/>
</dbReference>
<dbReference type="GO" id="GO:0003677">
    <property type="term" value="F:DNA binding"/>
    <property type="evidence" value="ECO:0007669"/>
    <property type="project" value="UniProtKB-KW"/>
</dbReference>
<dbReference type="Proteomes" id="UP000244855">
    <property type="component" value="Unassembled WGS sequence"/>
</dbReference>
<dbReference type="SMART" id="SM00906">
    <property type="entry name" value="Fungal_trans"/>
    <property type="match status" value="1"/>
</dbReference>